<dbReference type="EMBL" id="PVMZ01000024">
    <property type="protein sequence ID" value="PRX13824.1"/>
    <property type="molecule type" value="Genomic_DNA"/>
</dbReference>
<reference evidence="3 4" key="1">
    <citation type="submission" date="2018-03" db="EMBL/GenBank/DDBJ databases">
        <title>Genomic Encyclopedia of Archaeal and Bacterial Type Strains, Phase II (KMG-II): from individual species to whole genera.</title>
        <authorList>
            <person name="Goeker M."/>
        </authorList>
    </citation>
    <scope>NUCLEOTIDE SEQUENCE [LARGE SCALE GENOMIC DNA]</scope>
    <source>
        <strain evidence="3 4">DSM 43146</strain>
    </source>
</reference>
<evidence type="ECO:0000256" key="2">
    <source>
        <dbReference type="SAM" id="SignalP"/>
    </source>
</evidence>
<proteinExistence type="predicted"/>
<keyword evidence="4" id="KW-1185">Reference proteome</keyword>
<sequence length="165" mass="17633">MRRYLALVPLLFLTACGATPAATSPAVTTPPTGSTPESTEAAPSPSRAAGSAAPAGPQYAFLKSSDPAAREVTYDLVEWYEGKAAAKACAADGEKPAENDWCVGYYIRNNNTKLRTVKLADDAKIRVVVDGELKPVELETVGPDMLFKFTIKNGQAVEMEHIYLP</sequence>
<name>A0A2T0JY81_9ACTN</name>
<evidence type="ECO:0008006" key="5">
    <source>
        <dbReference type="Google" id="ProtNLM"/>
    </source>
</evidence>
<dbReference type="AlphaFoldDB" id="A0A2T0JY81"/>
<protein>
    <recommendedName>
        <fullName evidence="5">Lipoprotein</fullName>
    </recommendedName>
</protein>
<dbReference type="PROSITE" id="PS51257">
    <property type="entry name" value="PROKAR_LIPOPROTEIN"/>
    <property type="match status" value="1"/>
</dbReference>
<feature type="chain" id="PRO_5015733788" description="Lipoprotein" evidence="2">
    <location>
        <begin position="22"/>
        <end position="165"/>
    </location>
</feature>
<keyword evidence="2" id="KW-0732">Signal</keyword>
<organism evidence="3 4">
    <name type="scientific">Actinoplanes italicus</name>
    <dbReference type="NCBI Taxonomy" id="113567"/>
    <lineage>
        <taxon>Bacteria</taxon>
        <taxon>Bacillati</taxon>
        <taxon>Actinomycetota</taxon>
        <taxon>Actinomycetes</taxon>
        <taxon>Micromonosporales</taxon>
        <taxon>Micromonosporaceae</taxon>
        <taxon>Actinoplanes</taxon>
    </lineage>
</organism>
<dbReference type="RefSeq" id="WP_106328644.1">
    <property type="nucleotide sequence ID" value="NZ_BOMO01000189.1"/>
</dbReference>
<evidence type="ECO:0000313" key="3">
    <source>
        <dbReference type="EMBL" id="PRX13824.1"/>
    </source>
</evidence>
<feature type="region of interest" description="Disordered" evidence="1">
    <location>
        <begin position="21"/>
        <end position="53"/>
    </location>
</feature>
<dbReference type="OrthoDB" id="5178946at2"/>
<dbReference type="Proteomes" id="UP000239415">
    <property type="component" value="Unassembled WGS sequence"/>
</dbReference>
<gene>
    <name evidence="3" type="ORF">CLV67_12413</name>
</gene>
<accession>A0A2T0JY81</accession>
<evidence type="ECO:0000256" key="1">
    <source>
        <dbReference type="SAM" id="MobiDB-lite"/>
    </source>
</evidence>
<comment type="caution">
    <text evidence="3">The sequence shown here is derived from an EMBL/GenBank/DDBJ whole genome shotgun (WGS) entry which is preliminary data.</text>
</comment>
<evidence type="ECO:0000313" key="4">
    <source>
        <dbReference type="Proteomes" id="UP000239415"/>
    </source>
</evidence>
<feature type="signal peptide" evidence="2">
    <location>
        <begin position="1"/>
        <end position="21"/>
    </location>
</feature>